<dbReference type="InterPro" id="IPR017438">
    <property type="entry name" value="ATP-NAD_kinase_N"/>
</dbReference>
<keyword evidence="11" id="KW-0594">Phospholipid biosynthesis</keyword>
<dbReference type="Pfam" id="PF19279">
    <property type="entry name" value="YegS_C"/>
    <property type="match status" value="1"/>
</dbReference>
<dbReference type="GO" id="GO:0016301">
    <property type="term" value="F:kinase activity"/>
    <property type="evidence" value="ECO:0007669"/>
    <property type="project" value="UniProtKB-KW"/>
</dbReference>
<dbReference type="InterPro" id="IPR005218">
    <property type="entry name" value="Diacylglycerol/lipid_kinase"/>
</dbReference>
<evidence type="ECO:0000256" key="10">
    <source>
        <dbReference type="ARBA" id="ARBA00023098"/>
    </source>
</evidence>
<evidence type="ECO:0000256" key="12">
    <source>
        <dbReference type="ARBA" id="ARBA00023264"/>
    </source>
</evidence>
<dbReference type="EMBL" id="JACOPD010000002">
    <property type="protein sequence ID" value="MBC5680165.1"/>
    <property type="molecule type" value="Genomic_DNA"/>
</dbReference>
<dbReference type="PROSITE" id="PS50146">
    <property type="entry name" value="DAGK"/>
    <property type="match status" value="1"/>
</dbReference>
<dbReference type="PANTHER" id="PTHR12358:SF106">
    <property type="entry name" value="LIPID KINASE YEGS"/>
    <property type="match status" value="1"/>
</dbReference>
<evidence type="ECO:0000259" key="13">
    <source>
        <dbReference type="PROSITE" id="PS50146"/>
    </source>
</evidence>
<keyword evidence="15" id="KW-1185">Reference proteome</keyword>
<dbReference type="Gene3D" id="3.40.50.10330">
    <property type="entry name" value="Probable inorganic polyphosphate/atp-NAD kinase, domain 1"/>
    <property type="match status" value="1"/>
</dbReference>
<keyword evidence="3" id="KW-0444">Lipid biosynthesis</keyword>
<dbReference type="InterPro" id="IPR001206">
    <property type="entry name" value="Diacylglycerol_kinase_cat_dom"/>
</dbReference>
<dbReference type="InterPro" id="IPR045540">
    <property type="entry name" value="YegS/DAGK_C"/>
</dbReference>
<keyword evidence="7 14" id="KW-0418">Kinase</keyword>
<dbReference type="NCBIfam" id="TIGR00147">
    <property type="entry name" value="YegS/Rv2252/BmrU family lipid kinase"/>
    <property type="match status" value="1"/>
</dbReference>
<reference evidence="14 15" key="1">
    <citation type="submission" date="2020-08" db="EMBL/GenBank/DDBJ databases">
        <title>Genome public.</title>
        <authorList>
            <person name="Liu C."/>
            <person name="Sun Q."/>
        </authorList>
    </citation>
    <scope>NUCLEOTIDE SEQUENCE [LARGE SCALE GENOMIC DNA]</scope>
    <source>
        <strain evidence="14 15">NSJ-43</strain>
    </source>
</reference>
<evidence type="ECO:0000256" key="4">
    <source>
        <dbReference type="ARBA" id="ARBA00022679"/>
    </source>
</evidence>
<accession>A0ABR7FY90</accession>
<keyword evidence="10" id="KW-0443">Lipid metabolism</keyword>
<comment type="similarity">
    <text evidence="2">Belongs to the diacylglycerol/lipid kinase family.</text>
</comment>
<evidence type="ECO:0000256" key="3">
    <source>
        <dbReference type="ARBA" id="ARBA00022516"/>
    </source>
</evidence>
<evidence type="ECO:0000256" key="9">
    <source>
        <dbReference type="ARBA" id="ARBA00022842"/>
    </source>
</evidence>
<proteinExistence type="inferred from homology"/>
<gene>
    <name evidence="14" type="ORF">H8S01_04215</name>
</gene>
<evidence type="ECO:0000256" key="11">
    <source>
        <dbReference type="ARBA" id="ARBA00023209"/>
    </source>
</evidence>
<evidence type="ECO:0000256" key="5">
    <source>
        <dbReference type="ARBA" id="ARBA00022723"/>
    </source>
</evidence>
<dbReference type="RefSeq" id="WP_186836287.1">
    <property type="nucleotide sequence ID" value="NZ_JACOPD010000002.1"/>
</dbReference>
<protein>
    <submittedName>
        <fullName evidence="14">Diacylglycerol kinase family lipid kinase</fullName>
    </submittedName>
</protein>
<dbReference type="SMART" id="SM00046">
    <property type="entry name" value="DAGKc"/>
    <property type="match status" value="1"/>
</dbReference>
<evidence type="ECO:0000313" key="15">
    <source>
        <dbReference type="Proteomes" id="UP000628463"/>
    </source>
</evidence>
<feature type="domain" description="DAGKc" evidence="13">
    <location>
        <begin position="1"/>
        <end position="131"/>
    </location>
</feature>
<comment type="cofactor">
    <cofactor evidence="1">
        <name>Mg(2+)</name>
        <dbReference type="ChEBI" id="CHEBI:18420"/>
    </cofactor>
</comment>
<dbReference type="Pfam" id="PF00781">
    <property type="entry name" value="DAGK_cat"/>
    <property type="match status" value="1"/>
</dbReference>
<keyword evidence="4" id="KW-0808">Transferase</keyword>
<evidence type="ECO:0000313" key="14">
    <source>
        <dbReference type="EMBL" id="MBC5680165.1"/>
    </source>
</evidence>
<dbReference type="InterPro" id="IPR016064">
    <property type="entry name" value="NAD/diacylglycerol_kinase_sf"/>
</dbReference>
<evidence type="ECO:0000256" key="7">
    <source>
        <dbReference type="ARBA" id="ARBA00022777"/>
    </source>
</evidence>
<keyword evidence="6" id="KW-0547">Nucleotide-binding</keyword>
<evidence type="ECO:0000256" key="2">
    <source>
        <dbReference type="ARBA" id="ARBA00005983"/>
    </source>
</evidence>
<keyword evidence="8" id="KW-0067">ATP-binding</keyword>
<sequence length="302" mass="33400">MKKLLFVFNPNSGKAQLKNKLMQIVQIFSEGGYDVTVYPTKAAMDGYNYIIENGLSHDVIVCSGGDGTLNETVGAVLHLDERIPIGYIPSGTTNDFARSLGIPKDMIEAAKVIVKGRTFNCDIGMVDGQRSFNYVAAFGAFTEVSYNTPQQLKNVLGHQAYIIEAAKQFMTLKPCYVRVKSDIKNVEGNFVYGMVSNTKSVGGMKFLVGGSTDLQDGLFEVTLIREIKNPMDLQQLVNAFMTQKFDETDMVCSFKTNHVEFESPNEIAWTLDGEFGGSLKKTVFDVMPKAVDFIVRGKKKKS</sequence>
<keyword evidence="9" id="KW-0460">Magnesium</keyword>
<dbReference type="SUPFAM" id="SSF111331">
    <property type="entry name" value="NAD kinase/diacylglycerol kinase-like"/>
    <property type="match status" value="1"/>
</dbReference>
<keyword evidence="12" id="KW-1208">Phospholipid metabolism</keyword>
<name>A0ABR7FY90_9FIRM</name>
<dbReference type="InterPro" id="IPR050187">
    <property type="entry name" value="Lipid_Phosphate_FormReg"/>
</dbReference>
<comment type="caution">
    <text evidence="14">The sequence shown here is derived from an EMBL/GenBank/DDBJ whole genome shotgun (WGS) entry which is preliminary data.</text>
</comment>
<dbReference type="Gene3D" id="2.60.200.40">
    <property type="match status" value="1"/>
</dbReference>
<keyword evidence="5" id="KW-0479">Metal-binding</keyword>
<dbReference type="Proteomes" id="UP000628463">
    <property type="component" value="Unassembled WGS sequence"/>
</dbReference>
<dbReference type="PANTHER" id="PTHR12358">
    <property type="entry name" value="SPHINGOSINE KINASE"/>
    <property type="match status" value="1"/>
</dbReference>
<evidence type="ECO:0000256" key="6">
    <source>
        <dbReference type="ARBA" id="ARBA00022741"/>
    </source>
</evidence>
<evidence type="ECO:0000256" key="1">
    <source>
        <dbReference type="ARBA" id="ARBA00001946"/>
    </source>
</evidence>
<evidence type="ECO:0000256" key="8">
    <source>
        <dbReference type="ARBA" id="ARBA00022840"/>
    </source>
</evidence>
<organism evidence="14 15">
    <name type="scientific">Lachnospira hominis</name>
    <name type="common">ex Liu et al. 2021</name>
    <dbReference type="NCBI Taxonomy" id="2763051"/>
    <lineage>
        <taxon>Bacteria</taxon>
        <taxon>Bacillati</taxon>
        <taxon>Bacillota</taxon>
        <taxon>Clostridia</taxon>
        <taxon>Lachnospirales</taxon>
        <taxon>Lachnospiraceae</taxon>
        <taxon>Lachnospira</taxon>
    </lineage>
</organism>